<dbReference type="EMBL" id="QROC01000015">
    <property type="protein sequence ID" value="RHK95500.1"/>
    <property type="molecule type" value="Genomic_DNA"/>
</dbReference>
<dbReference type="EMBL" id="NFLW01000071">
    <property type="protein sequence ID" value="OUQ62123.1"/>
    <property type="molecule type" value="Genomic_DNA"/>
</dbReference>
<dbReference type="GO" id="GO:0016740">
    <property type="term" value="F:transferase activity"/>
    <property type="evidence" value="ECO:0007669"/>
    <property type="project" value="UniProtKB-KW"/>
</dbReference>
<evidence type="ECO:0000313" key="1">
    <source>
        <dbReference type="EMBL" id="KAB6078833.1"/>
    </source>
</evidence>
<dbReference type="EMBL" id="WDER01000084">
    <property type="protein sequence ID" value="KAB6078833.1"/>
    <property type="molecule type" value="Genomic_DNA"/>
</dbReference>
<evidence type="ECO:0000313" key="6">
    <source>
        <dbReference type="EMBL" id="RHL32598.1"/>
    </source>
</evidence>
<dbReference type="Proteomes" id="UP000284495">
    <property type="component" value="Unassembled WGS sequence"/>
</dbReference>
<reference evidence="2" key="5">
    <citation type="submission" date="2023-08" db="EMBL/GenBank/DDBJ databases">
        <title>Mucin Metabolism Genes Underlie the Key Renovations of Bacteroides xylanisolvens Genomes in Captive Great Apes.</title>
        <authorList>
            <person name="Nishida A.H."/>
        </authorList>
    </citation>
    <scope>NUCLEOTIDE SEQUENCE</scope>
    <source>
        <strain evidence="3">P13.H9</strain>
        <strain evidence="2">P19.10B</strain>
    </source>
</reference>
<dbReference type="RefSeq" id="WP_004298164.1">
    <property type="nucleotide sequence ID" value="NZ_AP031409.1"/>
</dbReference>
<evidence type="ECO:0000313" key="10">
    <source>
        <dbReference type="Proteomes" id="UP000474077"/>
    </source>
</evidence>
<organism evidence="4 7">
    <name type="scientific">Bacteroides xylanisolvens</name>
    <dbReference type="NCBI Taxonomy" id="371601"/>
    <lineage>
        <taxon>Bacteria</taxon>
        <taxon>Pseudomonadati</taxon>
        <taxon>Bacteroidota</taxon>
        <taxon>Bacteroidia</taxon>
        <taxon>Bacteroidales</taxon>
        <taxon>Bacteroidaceae</taxon>
        <taxon>Bacteroides</taxon>
    </lineage>
</organism>
<dbReference type="Pfam" id="PF08843">
    <property type="entry name" value="AbiEii"/>
    <property type="match status" value="1"/>
</dbReference>
<reference evidence="1 10" key="4">
    <citation type="journal article" date="2019" name="Nat. Med.">
        <title>A library of human gut bacterial isolates paired with longitudinal multiomics data enables mechanistic microbiome research.</title>
        <authorList>
            <person name="Poyet M."/>
            <person name="Groussin M."/>
            <person name="Gibbons S.M."/>
            <person name="Avila-Pacheco J."/>
            <person name="Jiang X."/>
            <person name="Kearney S.M."/>
            <person name="Perrotta A.R."/>
            <person name="Berdy B."/>
            <person name="Zhao S."/>
            <person name="Lieberman T.D."/>
            <person name="Swanson P.K."/>
            <person name="Smith M."/>
            <person name="Roesemann S."/>
            <person name="Alexander J.E."/>
            <person name="Rich S.A."/>
            <person name="Livny J."/>
            <person name="Vlamakis H."/>
            <person name="Clish C."/>
            <person name="Bullock K."/>
            <person name="Deik A."/>
            <person name="Scott J."/>
            <person name="Pierce K.A."/>
            <person name="Xavier R.J."/>
            <person name="Alm E.J."/>
        </authorList>
    </citation>
    <scope>NUCLEOTIDE SEQUENCE [LARGE SCALE GENOMIC DNA]</scope>
    <source>
        <strain evidence="1 10">BIOML-A73</strain>
    </source>
</reference>
<evidence type="ECO:0000313" key="8">
    <source>
        <dbReference type="Proteomes" id="UP000284417"/>
    </source>
</evidence>
<name>A0A1Y4UYC6_9BACE</name>
<evidence type="ECO:0000313" key="2">
    <source>
        <dbReference type="EMBL" id="MCA4525063.1"/>
    </source>
</evidence>
<dbReference type="Proteomes" id="UP001198461">
    <property type="component" value="Unassembled WGS sequence"/>
</dbReference>
<dbReference type="EMBL" id="JAIWWW010000038">
    <property type="protein sequence ID" value="MCA4525063.1"/>
    <property type="molecule type" value="Genomic_DNA"/>
</dbReference>
<sequence length="266" mass="31397">MINRAAIMQWRTHVPWNANEQVEQDLIISRALVAIFSDDFLASKLAFRGGTALHKLYLSPQPRYSEDIDLVQIDAEPIKSTMYRLGEVLNFLPDRVTKQKRFNNTMLFRMESEIPPTVQIRLKVEINCFEHFNELGLVKIPFSVDNSWFTGQCELTTYRLNELLGTKLRALYQRKKGRDLFDLYKALTLHEVNPDEIIRCYKRYMDFVAGQPPTYKQFILNMEEKMNDMDFLGDIQNLIRPNEMFNPQEGYELIKEVLIERLKKDF</sequence>
<proteinExistence type="predicted"/>
<keyword evidence="4" id="KW-0808">Transferase</keyword>
<protein>
    <submittedName>
        <fullName evidence="1">Nucleotidyl transferase AbiEii/AbiGii toxin family protein</fullName>
    </submittedName>
    <submittedName>
        <fullName evidence="4">Nucleotidyltransferase</fullName>
    </submittedName>
</protein>
<comment type="caution">
    <text evidence="4">The sequence shown here is derived from an EMBL/GenBank/DDBJ whole genome shotgun (WGS) entry which is preliminary data.</text>
</comment>
<evidence type="ECO:0000313" key="7">
    <source>
        <dbReference type="Proteomes" id="UP000196036"/>
    </source>
</evidence>
<gene>
    <name evidence="4" type="ORF">B5E52_21875</name>
    <name evidence="6" type="ORF">DW027_24410</name>
    <name evidence="5" type="ORF">DW042_12815</name>
    <name evidence="1" type="ORF">GA560_21675</name>
    <name evidence="3" type="ORF">LD004_15075</name>
    <name evidence="2" type="ORF">LDZ35_17830</name>
</gene>
<dbReference type="Proteomes" id="UP001197958">
    <property type="component" value="Unassembled WGS sequence"/>
</dbReference>
<evidence type="ECO:0000313" key="5">
    <source>
        <dbReference type="EMBL" id="RHK95500.1"/>
    </source>
</evidence>
<reference evidence="8 9" key="3">
    <citation type="submission" date="2018-08" db="EMBL/GenBank/DDBJ databases">
        <title>A genome reference for cultivated species of the human gut microbiota.</title>
        <authorList>
            <person name="Zou Y."/>
            <person name="Xue W."/>
            <person name="Luo G."/>
        </authorList>
    </citation>
    <scope>NUCLEOTIDE SEQUENCE [LARGE SCALE GENOMIC DNA]</scope>
    <source>
        <strain evidence="6 9">AF38-2</strain>
        <strain evidence="5 8">AF39-6AC</strain>
    </source>
</reference>
<dbReference type="AlphaFoldDB" id="A0A1Y4UYC6"/>
<dbReference type="GeneID" id="29456092"/>
<evidence type="ECO:0000313" key="4">
    <source>
        <dbReference type="EMBL" id="OUQ62123.1"/>
    </source>
</evidence>
<dbReference type="EMBL" id="JAIWYE010000026">
    <property type="protein sequence ID" value="MCA4704928.1"/>
    <property type="molecule type" value="Genomic_DNA"/>
</dbReference>
<dbReference type="EMBL" id="QROO01000048">
    <property type="protein sequence ID" value="RHL32598.1"/>
    <property type="molecule type" value="Genomic_DNA"/>
</dbReference>
<dbReference type="Proteomes" id="UP000284417">
    <property type="component" value="Unassembled WGS sequence"/>
</dbReference>
<dbReference type="Proteomes" id="UP000474077">
    <property type="component" value="Unassembled WGS sequence"/>
</dbReference>
<reference evidence="4" key="2">
    <citation type="journal article" date="2018" name="BMC Genomics">
        <title>Whole genome sequencing and function prediction of 133 gut anaerobes isolated from chicken caecum in pure cultures.</title>
        <authorList>
            <person name="Medvecky M."/>
            <person name="Cejkova D."/>
            <person name="Polansky O."/>
            <person name="Karasova D."/>
            <person name="Kubasova T."/>
            <person name="Cizek A."/>
            <person name="Rychlik I."/>
        </authorList>
    </citation>
    <scope>NUCLEOTIDE SEQUENCE</scope>
    <source>
        <strain evidence="4">An109</strain>
    </source>
</reference>
<evidence type="ECO:0000313" key="3">
    <source>
        <dbReference type="EMBL" id="MCA4704928.1"/>
    </source>
</evidence>
<dbReference type="Proteomes" id="UP000196036">
    <property type="component" value="Unassembled WGS sequence"/>
</dbReference>
<evidence type="ECO:0000313" key="9">
    <source>
        <dbReference type="Proteomes" id="UP000284495"/>
    </source>
</evidence>
<reference evidence="7" key="1">
    <citation type="submission" date="2017-04" db="EMBL/GenBank/DDBJ databases">
        <title>Function of individual gut microbiota members based on whole genome sequencing of pure cultures obtained from chicken caecum.</title>
        <authorList>
            <person name="Medvecky M."/>
            <person name="Cejkova D."/>
            <person name="Polansky O."/>
            <person name="Karasova D."/>
            <person name="Kubasova T."/>
            <person name="Cizek A."/>
            <person name="Rychlik I."/>
        </authorList>
    </citation>
    <scope>NUCLEOTIDE SEQUENCE [LARGE SCALE GENOMIC DNA]</scope>
    <source>
        <strain evidence="7">An109</strain>
    </source>
</reference>
<dbReference type="InterPro" id="IPR014942">
    <property type="entry name" value="AbiEii"/>
</dbReference>
<accession>A0A1Y4UYC6</accession>
<dbReference type="Gene3D" id="3.10.450.620">
    <property type="entry name" value="JHP933, nucleotidyltransferase-like core domain"/>
    <property type="match status" value="1"/>
</dbReference>